<feature type="compositionally biased region" description="Basic and acidic residues" evidence="1">
    <location>
        <begin position="263"/>
        <end position="272"/>
    </location>
</feature>
<evidence type="ECO:0000313" key="2">
    <source>
        <dbReference type="EMBL" id="CAD9994325.1"/>
    </source>
</evidence>
<dbReference type="AlphaFoldDB" id="A0A7S2YT93"/>
<feature type="compositionally biased region" description="Basic and acidic residues" evidence="1">
    <location>
        <begin position="224"/>
        <end position="238"/>
    </location>
</feature>
<protein>
    <submittedName>
        <fullName evidence="2">Uncharacterized protein</fullName>
    </submittedName>
</protein>
<reference evidence="2" key="1">
    <citation type="submission" date="2021-01" db="EMBL/GenBank/DDBJ databases">
        <authorList>
            <person name="Corre E."/>
            <person name="Pelletier E."/>
            <person name="Niang G."/>
            <person name="Scheremetjew M."/>
            <person name="Finn R."/>
            <person name="Kale V."/>
            <person name="Holt S."/>
            <person name="Cochrane G."/>
            <person name="Meng A."/>
            <person name="Brown T."/>
            <person name="Cohen L."/>
        </authorList>
    </citation>
    <scope>NUCLEOTIDE SEQUENCE</scope>
    <source>
        <strain evidence="2">CCMP125</strain>
    </source>
</reference>
<gene>
    <name evidence="2" type="ORF">APAL1065_LOCUS26814</name>
</gene>
<organism evidence="2">
    <name type="scientific">Entomoneis paludosa</name>
    <dbReference type="NCBI Taxonomy" id="265537"/>
    <lineage>
        <taxon>Eukaryota</taxon>
        <taxon>Sar</taxon>
        <taxon>Stramenopiles</taxon>
        <taxon>Ochrophyta</taxon>
        <taxon>Bacillariophyta</taxon>
        <taxon>Bacillariophyceae</taxon>
        <taxon>Bacillariophycidae</taxon>
        <taxon>Entomoneidaceae</taxon>
        <taxon>Entomoneis</taxon>
    </lineage>
</organism>
<name>A0A7S2YT93_9STRA</name>
<feature type="compositionally biased region" description="Basic and acidic residues" evidence="1">
    <location>
        <begin position="150"/>
        <end position="163"/>
    </location>
</feature>
<feature type="region of interest" description="Disordered" evidence="1">
    <location>
        <begin position="48"/>
        <end position="68"/>
    </location>
</feature>
<feature type="compositionally biased region" description="Polar residues" evidence="1">
    <location>
        <begin position="164"/>
        <end position="174"/>
    </location>
</feature>
<evidence type="ECO:0000256" key="1">
    <source>
        <dbReference type="SAM" id="MobiDB-lite"/>
    </source>
</evidence>
<accession>A0A7S2YT93</accession>
<proteinExistence type="predicted"/>
<sequence length="521" mass="57212">MADSSDTLLSSKTRLWFSRRGAKSSYSDLGNDDGVEDMESLASEYVETKVDTRPLGRGDSPANGATEGQIFYSEFQPAKRFEHVDSKNSHKSMTSRYSNKRISDKIRLFSRWRDEDRKKYADTIGSSDSSRSVSPVQKKQTWQRDDEEPESKNQEESPAKEVKSQNSDATSQKLVVSEDGYSESLGWPGLKGVPSGLSSSTRTRYLKQKQTESVSKVDQVEQEEAQKNEPTELEKGLEAEGCPETPEIQTESEPAPQPDTDLDASRDEKNLEDLDLSLTKAGSIGDKANEDNEILPASEEDSESMLVENKASVPEQPNAQASSIIPIEYSDMNIVDTKYIMDLPESTIQASVSDPGHGEIVCNPPIAKNLSEGDSNHYSVVSEPLNWVSFGSPQQGEDPQLPHVTVSEIVIHDNVCDDKVECVLAKSQEPLFDKETEIDEESCAETVESSESSLGQESDNYAQVFSNKSPSMIPAVDVVVDNLLSLEYSLFNGGEETEAPTYGSPESFDLGADGCACSVEN</sequence>
<dbReference type="EMBL" id="HBHT01039923">
    <property type="protein sequence ID" value="CAD9994325.1"/>
    <property type="molecule type" value="Transcribed_RNA"/>
</dbReference>
<feature type="region of interest" description="Disordered" evidence="1">
    <location>
        <begin position="120"/>
        <end position="319"/>
    </location>
</feature>